<dbReference type="PANTHER" id="PTHR11005">
    <property type="entry name" value="LYSOSOMAL ACID LIPASE-RELATED"/>
    <property type="match status" value="1"/>
</dbReference>
<dbReference type="GO" id="GO:0006629">
    <property type="term" value="P:lipid metabolic process"/>
    <property type="evidence" value="ECO:0007669"/>
    <property type="project" value="InterPro"/>
</dbReference>
<dbReference type="OrthoDB" id="9974421at2759"/>
<accession>A0A6H5G8Y1</accession>
<dbReference type="Gene3D" id="3.40.50.1820">
    <property type="entry name" value="alpha/beta hydrolase"/>
    <property type="match status" value="2"/>
</dbReference>
<evidence type="ECO:0000313" key="3">
    <source>
        <dbReference type="Proteomes" id="UP000479000"/>
    </source>
</evidence>
<keyword evidence="3" id="KW-1185">Reference proteome</keyword>
<reference evidence="2 3" key="1">
    <citation type="submission" date="2020-02" db="EMBL/GenBank/DDBJ databases">
        <authorList>
            <person name="Ferguson B K."/>
        </authorList>
    </citation>
    <scope>NUCLEOTIDE SEQUENCE [LARGE SCALE GENOMIC DNA]</scope>
</reference>
<dbReference type="Proteomes" id="UP000479000">
    <property type="component" value="Unassembled WGS sequence"/>
</dbReference>
<protein>
    <recommendedName>
        <fullName evidence="1">Partial AB-hydrolase lipase domain-containing protein</fullName>
    </recommendedName>
</protein>
<gene>
    <name evidence="2" type="ORF">NTEN_LOCUS5047</name>
</gene>
<dbReference type="Pfam" id="PF04083">
    <property type="entry name" value="Abhydro_lipase"/>
    <property type="match status" value="1"/>
</dbReference>
<organism evidence="2 3">
    <name type="scientific">Nesidiocoris tenuis</name>
    <dbReference type="NCBI Taxonomy" id="355587"/>
    <lineage>
        <taxon>Eukaryota</taxon>
        <taxon>Metazoa</taxon>
        <taxon>Ecdysozoa</taxon>
        <taxon>Arthropoda</taxon>
        <taxon>Hexapoda</taxon>
        <taxon>Insecta</taxon>
        <taxon>Pterygota</taxon>
        <taxon>Neoptera</taxon>
        <taxon>Paraneoptera</taxon>
        <taxon>Hemiptera</taxon>
        <taxon>Heteroptera</taxon>
        <taxon>Panheteroptera</taxon>
        <taxon>Cimicomorpha</taxon>
        <taxon>Miridae</taxon>
        <taxon>Dicyphina</taxon>
        <taxon>Nesidiocoris</taxon>
    </lineage>
</organism>
<evidence type="ECO:0000313" key="2">
    <source>
        <dbReference type="EMBL" id="CAA9998764.1"/>
    </source>
</evidence>
<name>A0A6H5G8Y1_9HEMI</name>
<sequence>MSRFKIWKYCMLALQDGYLAETYRTITDDGYIIQATRIIGRGKDLKNQPILMMHGLLSASDDWLLRGPHRDLPYMLADLGYDVWLGDWRGNCFSRGHVSLSTSDSRYWNTTYYFRGIHDLPAFIDLVLNVSKYDRLVYVGYSFGTTSFMVMASMLPNYAEKIALAVLLSPIGVKLENGYHFVEHIAREIVESVPEGILKLSKQLPNVVLLKKIEYEKFGHLDFVVGKNAENVLYKHVLQTIVDFDNF</sequence>
<feature type="domain" description="Partial AB-hydrolase lipase" evidence="1">
    <location>
        <begin position="14"/>
        <end position="66"/>
    </location>
</feature>
<evidence type="ECO:0000259" key="1">
    <source>
        <dbReference type="Pfam" id="PF04083"/>
    </source>
</evidence>
<dbReference type="EMBL" id="CADCXU010007332">
    <property type="protein sequence ID" value="CAA9998764.1"/>
    <property type="molecule type" value="Genomic_DNA"/>
</dbReference>
<dbReference type="InterPro" id="IPR006693">
    <property type="entry name" value="AB_hydrolase_lipase"/>
</dbReference>
<dbReference type="AlphaFoldDB" id="A0A6H5G8Y1"/>
<proteinExistence type="predicted"/>
<dbReference type="SUPFAM" id="SSF53474">
    <property type="entry name" value="alpha/beta-Hydrolases"/>
    <property type="match status" value="1"/>
</dbReference>
<dbReference type="InterPro" id="IPR029058">
    <property type="entry name" value="AB_hydrolase_fold"/>
</dbReference>